<feature type="region of interest" description="Disordered" evidence="1">
    <location>
        <begin position="331"/>
        <end position="356"/>
    </location>
</feature>
<dbReference type="Proteomes" id="UP000006352">
    <property type="component" value="Unassembled WGS sequence"/>
</dbReference>
<dbReference type="EMBL" id="HE796926">
    <property type="protein sequence ID" value="CCL99277.1"/>
    <property type="molecule type" value="Genomic_DNA"/>
</dbReference>
<dbReference type="AlphaFoldDB" id="J4HT30"/>
<feature type="compositionally biased region" description="Basic and acidic residues" evidence="1">
    <location>
        <begin position="395"/>
        <end position="409"/>
    </location>
</feature>
<evidence type="ECO:0000313" key="2">
    <source>
        <dbReference type="EMBL" id="CCL99277.1"/>
    </source>
</evidence>
<gene>
    <name evidence="2" type="ORF">FIBRA_01292</name>
</gene>
<dbReference type="GeneID" id="24094188"/>
<sequence>MSTNSIPFLLRTHTSENLHNSHMLAKHPSKHLPFQNVPCEPSREPSLPIAIPRRKTARPPPRSPLRRPTSPDLVFNLEFSVSPCSFQGAGHILAGMTPRARAEEWMPSFLHQRGRANLLLAHQCHQQQRVMFKNARRARSPAVPQHVLFNEKSALTLDAQEREEMANIVADVDVTDESSASASSSQMSSVVFTAPSYDIPGTGLAHGDRYEDENDNPSLISAFQQSLTSTSGSASEPRSALTAIMASQPICAPVAVQQPSPVSPPCPRPYPFPRRRMLPMSTIFPAGAGHRKDRARANAQLLRTPAAPVVSLDVAQVRCVGPRAYSRGRASPYPGLGLRTRRSSSTGSRPTVLSTGRTLATCGPGSSLVLSNEDIEHTLEKVDMEGLEQEKVAVEDRLEQKEREVERGRTRGRSRGRGMGIGIGAAVRPAQGHM</sequence>
<evidence type="ECO:0000256" key="1">
    <source>
        <dbReference type="SAM" id="MobiDB-lite"/>
    </source>
</evidence>
<feature type="region of interest" description="Disordered" evidence="1">
    <location>
        <begin position="395"/>
        <end position="421"/>
    </location>
</feature>
<feature type="compositionally biased region" description="Low complexity" evidence="1">
    <location>
        <begin position="334"/>
        <end position="351"/>
    </location>
</feature>
<feature type="region of interest" description="Disordered" evidence="1">
    <location>
        <begin position="38"/>
        <end position="69"/>
    </location>
</feature>
<dbReference type="RefSeq" id="XP_012178560.1">
    <property type="nucleotide sequence ID" value="XM_012323170.1"/>
</dbReference>
<evidence type="ECO:0000313" key="3">
    <source>
        <dbReference type="Proteomes" id="UP000006352"/>
    </source>
</evidence>
<keyword evidence="3" id="KW-1185">Reference proteome</keyword>
<name>J4HT30_9APHY</name>
<accession>J4HT30</accession>
<protein>
    <submittedName>
        <fullName evidence="2">Uncharacterized protein</fullName>
    </submittedName>
</protein>
<dbReference type="HOGENOM" id="CLU_665643_0_0_1"/>
<dbReference type="OrthoDB" id="2754671at2759"/>
<organism evidence="2 3">
    <name type="scientific">Fibroporia radiculosa</name>
    <dbReference type="NCBI Taxonomy" id="599839"/>
    <lineage>
        <taxon>Eukaryota</taxon>
        <taxon>Fungi</taxon>
        <taxon>Dikarya</taxon>
        <taxon>Basidiomycota</taxon>
        <taxon>Agaricomycotina</taxon>
        <taxon>Agaricomycetes</taxon>
        <taxon>Polyporales</taxon>
        <taxon>Fibroporiaceae</taxon>
        <taxon>Fibroporia</taxon>
    </lineage>
</organism>
<dbReference type="InParanoid" id="J4HT30"/>
<proteinExistence type="predicted"/>
<reference evidence="2 3" key="1">
    <citation type="journal article" date="2012" name="Appl. Environ. Microbiol.">
        <title>Short-read sequencing for genomic analysis of the brown rot fungus Fibroporia radiculosa.</title>
        <authorList>
            <person name="Tang J.D."/>
            <person name="Perkins A.D."/>
            <person name="Sonstegard T.S."/>
            <person name="Schroeder S.G."/>
            <person name="Burgess S.C."/>
            <person name="Diehl S.V."/>
        </authorList>
    </citation>
    <scope>NUCLEOTIDE SEQUENCE [LARGE SCALE GENOMIC DNA]</scope>
    <source>
        <strain evidence="2 3">TFFH 294</strain>
    </source>
</reference>